<accession>A0A9P0ILS5</accession>
<evidence type="ECO:0000256" key="3">
    <source>
        <dbReference type="SAM" id="MobiDB-lite"/>
    </source>
</evidence>
<dbReference type="GO" id="GO:0071108">
    <property type="term" value="P:protein K48-linked deubiquitination"/>
    <property type="evidence" value="ECO:0007669"/>
    <property type="project" value="InterPro"/>
</dbReference>
<dbReference type="PANTHER" id="PTHR12473:SF8">
    <property type="entry name" value="UBIQUITIN CARBOXYL-TERMINAL HYDROLASE MINDY-4-RELATED"/>
    <property type="match status" value="1"/>
</dbReference>
<proteinExistence type="inferred from homology"/>
<keyword evidence="2" id="KW-0833">Ubl conjugation pathway</keyword>
<feature type="domain" description="Deubiquitinating enzyme MINDY-3/4 conserved" evidence="4">
    <location>
        <begin position="2"/>
        <end position="279"/>
    </location>
</feature>
<keyword evidence="6" id="KW-1185">Reference proteome</keyword>
<dbReference type="PANTHER" id="PTHR12473">
    <property type="entry name" value="UBIQUITIN CARBOXYL-TERMINAL HYDROLASE MINDY-4-RELATED"/>
    <property type="match status" value="1"/>
</dbReference>
<dbReference type="EC" id="3.4.19.12" evidence="2"/>
<dbReference type="AlphaFoldDB" id="A0A9P0ILS5"/>
<evidence type="ECO:0000256" key="2">
    <source>
        <dbReference type="RuleBase" id="RU367088"/>
    </source>
</evidence>
<comment type="catalytic activity">
    <reaction evidence="2">
        <text>Thiol-dependent hydrolysis of ester, thioester, amide, peptide and isopeptide bonds formed by the C-terminal Gly of ubiquitin (a 76-residue protein attached to proteins as an intracellular targeting signal).</text>
        <dbReference type="EC" id="3.4.19.12"/>
    </reaction>
</comment>
<evidence type="ECO:0000313" key="6">
    <source>
        <dbReference type="Proteomes" id="UP001153620"/>
    </source>
</evidence>
<organism evidence="5 6">
    <name type="scientific">Chironomus riparius</name>
    <dbReference type="NCBI Taxonomy" id="315576"/>
    <lineage>
        <taxon>Eukaryota</taxon>
        <taxon>Metazoa</taxon>
        <taxon>Ecdysozoa</taxon>
        <taxon>Arthropoda</taxon>
        <taxon>Hexapoda</taxon>
        <taxon>Insecta</taxon>
        <taxon>Pterygota</taxon>
        <taxon>Neoptera</taxon>
        <taxon>Endopterygota</taxon>
        <taxon>Diptera</taxon>
        <taxon>Nematocera</taxon>
        <taxon>Chironomoidea</taxon>
        <taxon>Chironomidae</taxon>
        <taxon>Chironominae</taxon>
        <taxon>Chironomus</taxon>
    </lineage>
</organism>
<dbReference type="InterPro" id="IPR039785">
    <property type="entry name" value="MINY3/4"/>
</dbReference>
<dbReference type="OrthoDB" id="7790538at2759"/>
<sequence>MWNSLSEILWNVGEKTRVNVCLPGDSPHISHSQSYFQDNITEKLFIFEFNKLEDLQIFIKRYVFFFTDDPSPGALLLLYSAVWTRGFENIRNDLDCPKGAHLMGNYEEGSLNIVTLLLSGRATPYLHNGVVYVGDEDHYAMPQFGILCRSRVGLLIWDGEGINVTSRQPGSRLKTPGLPIWVTCCMGHYGIVFNSNRELLRNYHAEKRFELHHYTNAGIFVTMTVDNRGQDDEEVGQPQLQRQNSKGEIKESDGSNLQATPLEKLIHTKWADGKISFHHQIEPAKLNL</sequence>
<dbReference type="InterPro" id="IPR025257">
    <property type="entry name" value="MINDY-3/4_CD"/>
</dbReference>
<comment type="similarity">
    <text evidence="1 2">Belongs to the MINDY deubiquitinase family. FAM188 subfamily.</text>
</comment>
<protein>
    <recommendedName>
        <fullName evidence="2">Ubiquitin carboxyl-terminal hydrolase MINDY</fullName>
        <ecNumber evidence="2">3.4.19.12</ecNumber>
    </recommendedName>
</protein>
<evidence type="ECO:0000259" key="4">
    <source>
        <dbReference type="SMART" id="SM01174"/>
    </source>
</evidence>
<reference evidence="5" key="1">
    <citation type="submission" date="2022-01" db="EMBL/GenBank/DDBJ databases">
        <authorList>
            <person name="King R."/>
        </authorList>
    </citation>
    <scope>NUCLEOTIDE SEQUENCE</scope>
</reference>
<keyword evidence="2" id="KW-0378">Hydrolase</keyword>
<feature type="region of interest" description="Disordered" evidence="3">
    <location>
        <begin position="230"/>
        <end position="258"/>
    </location>
</feature>
<evidence type="ECO:0000256" key="1">
    <source>
        <dbReference type="ARBA" id="ARBA00011074"/>
    </source>
</evidence>
<comment type="function">
    <text evidence="2">Hydrolase that can remove 'Lys-48'-linked conjugated ubiquitin from proteins.</text>
</comment>
<dbReference type="Pfam" id="PF13898">
    <property type="entry name" value="MINDY-3_4_CD"/>
    <property type="match status" value="1"/>
</dbReference>
<reference evidence="5" key="2">
    <citation type="submission" date="2022-10" db="EMBL/GenBank/DDBJ databases">
        <authorList>
            <consortium name="ENA_rothamsted_submissions"/>
            <consortium name="culmorum"/>
            <person name="King R."/>
        </authorList>
    </citation>
    <scope>NUCLEOTIDE SEQUENCE</scope>
</reference>
<dbReference type="Proteomes" id="UP001153620">
    <property type="component" value="Chromosome 1"/>
</dbReference>
<keyword evidence="2" id="KW-0645">Protease</keyword>
<keyword evidence="2" id="KW-0788">Thiol protease</keyword>
<dbReference type="GO" id="GO:0006508">
    <property type="term" value="P:proteolysis"/>
    <property type="evidence" value="ECO:0007669"/>
    <property type="project" value="UniProtKB-KW"/>
</dbReference>
<dbReference type="EMBL" id="OU895877">
    <property type="protein sequence ID" value="CAH1708373.1"/>
    <property type="molecule type" value="Genomic_DNA"/>
</dbReference>
<name>A0A9P0ILS5_9DIPT</name>
<dbReference type="GO" id="GO:0004843">
    <property type="term" value="F:cysteine-type deubiquitinase activity"/>
    <property type="evidence" value="ECO:0007669"/>
    <property type="project" value="UniProtKB-UniRule"/>
</dbReference>
<gene>
    <name evidence="5" type="ORF">CHIRRI_LOCUS683</name>
</gene>
<dbReference type="SMART" id="SM01174">
    <property type="entry name" value="DUF4205"/>
    <property type="match status" value="1"/>
</dbReference>
<dbReference type="GO" id="GO:1990380">
    <property type="term" value="F:K48-linked deubiquitinase activity"/>
    <property type="evidence" value="ECO:0007669"/>
    <property type="project" value="UniProtKB-UniRule"/>
</dbReference>
<evidence type="ECO:0000313" key="5">
    <source>
        <dbReference type="EMBL" id="CAH1708373.1"/>
    </source>
</evidence>